<evidence type="ECO:0000256" key="3">
    <source>
        <dbReference type="ARBA" id="ARBA00022833"/>
    </source>
</evidence>
<keyword evidence="3" id="KW-0862">Zinc</keyword>
<keyword evidence="1" id="KW-0479">Metal-binding</keyword>
<accession>A0A2M7SWG1</accession>
<dbReference type="EMBL" id="PFMY01000106">
    <property type="protein sequence ID" value="PIZ27510.1"/>
    <property type="molecule type" value="Genomic_DNA"/>
</dbReference>
<sequence>MSIFSLKKIKKELEAKKNLIEQELQRFAKKDEELKGDWNTKFPKFNGSSGGNTLEEAADEVEEYITKLPIEHSLETRLKDIDSALERIEKGKYGKCEKCLKSIPKERLKVYPEARFCLKCHR</sequence>
<dbReference type="Pfam" id="PF01258">
    <property type="entry name" value="zf-dskA_traR"/>
    <property type="match status" value="1"/>
</dbReference>
<dbReference type="InterPro" id="IPR020458">
    <property type="entry name" value="Znf_DskA_TraR_CS"/>
</dbReference>
<feature type="coiled-coil region" evidence="5">
    <location>
        <begin position="3"/>
        <end position="33"/>
    </location>
</feature>
<protein>
    <recommendedName>
        <fullName evidence="6">Zinc finger DksA/TraR C4-type domain-containing protein</fullName>
    </recommendedName>
</protein>
<proteinExistence type="predicted"/>
<dbReference type="InterPro" id="IPR000962">
    <property type="entry name" value="Znf_DskA_TraR"/>
</dbReference>
<name>A0A2M7SWG1_9BACT</name>
<organism evidence="7 8">
    <name type="scientific">Candidatus Berkelbacteria bacterium CG_4_10_14_0_8_um_filter_42_34</name>
    <dbReference type="NCBI Taxonomy" id="1974502"/>
    <lineage>
        <taxon>Bacteria</taxon>
        <taxon>Candidatus Berkelbacteria</taxon>
    </lineage>
</organism>
<evidence type="ECO:0000256" key="2">
    <source>
        <dbReference type="ARBA" id="ARBA00022771"/>
    </source>
</evidence>
<dbReference type="Proteomes" id="UP000231332">
    <property type="component" value="Unassembled WGS sequence"/>
</dbReference>
<feature type="domain" description="Zinc finger DksA/TraR C4-type" evidence="6">
    <location>
        <begin position="91"/>
        <end position="121"/>
    </location>
</feature>
<dbReference type="PROSITE" id="PS51128">
    <property type="entry name" value="ZF_DKSA_2"/>
    <property type="match status" value="1"/>
</dbReference>
<dbReference type="PROSITE" id="PS01102">
    <property type="entry name" value="ZF_DKSA_1"/>
    <property type="match status" value="1"/>
</dbReference>
<evidence type="ECO:0000256" key="1">
    <source>
        <dbReference type="ARBA" id="ARBA00022723"/>
    </source>
</evidence>
<evidence type="ECO:0000256" key="5">
    <source>
        <dbReference type="SAM" id="Coils"/>
    </source>
</evidence>
<evidence type="ECO:0000313" key="8">
    <source>
        <dbReference type="Proteomes" id="UP000231332"/>
    </source>
</evidence>
<dbReference type="AlphaFoldDB" id="A0A2M7SWG1"/>
<dbReference type="PANTHER" id="PTHR33823">
    <property type="entry name" value="RNA POLYMERASE-BINDING TRANSCRIPTION FACTOR DKSA-RELATED"/>
    <property type="match status" value="1"/>
</dbReference>
<keyword evidence="5" id="KW-0175">Coiled coil</keyword>
<gene>
    <name evidence="7" type="ORF">COY45_02080</name>
</gene>
<reference evidence="8" key="1">
    <citation type="submission" date="2017-09" db="EMBL/GenBank/DDBJ databases">
        <title>Depth-based differentiation of microbial function through sediment-hosted aquifers and enrichment of novel symbionts in the deep terrestrial subsurface.</title>
        <authorList>
            <person name="Probst A.J."/>
            <person name="Ladd B."/>
            <person name="Jarett J.K."/>
            <person name="Geller-Mcgrath D.E."/>
            <person name="Sieber C.M.K."/>
            <person name="Emerson J.B."/>
            <person name="Anantharaman K."/>
            <person name="Thomas B.C."/>
            <person name="Malmstrom R."/>
            <person name="Stieglmeier M."/>
            <person name="Klingl A."/>
            <person name="Woyke T."/>
            <person name="Ryan C.M."/>
            <person name="Banfield J.F."/>
        </authorList>
    </citation>
    <scope>NUCLEOTIDE SEQUENCE [LARGE SCALE GENOMIC DNA]</scope>
</reference>
<evidence type="ECO:0000256" key="4">
    <source>
        <dbReference type="PROSITE-ProRule" id="PRU00510"/>
    </source>
</evidence>
<dbReference type="PANTHER" id="PTHR33823:SF4">
    <property type="entry name" value="GENERAL STRESS PROTEIN 16O"/>
    <property type="match status" value="1"/>
</dbReference>
<dbReference type="GO" id="GO:0008270">
    <property type="term" value="F:zinc ion binding"/>
    <property type="evidence" value="ECO:0007669"/>
    <property type="project" value="UniProtKB-KW"/>
</dbReference>
<keyword evidence="2" id="KW-0863">Zinc-finger</keyword>
<dbReference type="Gene3D" id="1.20.120.910">
    <property type="entry name" value="DksA, coiled-coil domain"/>
    <property type="match status" value="1"/>
</dbReference>
<evidence type="ECO:0000313" key="7">
    <source>
        <dbReference type="EMBL" id="PIZ27510.1"/>
    </source>
</evidence>
<evidence type="ECO:0000259" key="6">
    <source>
        <dbReference type="Pfam" id="PF01258"/>
    </source>
</evidence>
<comment type="caution">
    <text evidence="7">The sequence shown here is derived from an EMBL/GenBank/DDBJ whole genome shotgun (WGS) entry which is preliminary data.</text>
</comment>
<feature type="zinc finger region" description="dksA C4-type" evidence="4">
    <location>
        <begin position="96"/>
        <end position="120"/>
    </location>
</feature>
<dbReference type="SUPFAM" id="SSF57716">
    <property type="entry name" value="Glucocorticoid receptor-like (DNA-binding domain)"/>
    <property type="match status" value="1"/>
</dbReference>